<dbReference type="PANTHER" id="PTHR13016:SF0">
    <property type="entry name" value="AMME SYNDROME CANDIDATE GENE 1 PROTEIN"/>
    <property type="match status" value="1"/>
</dbReference>
<dbReference type="Gene3D" id="3.30.700.20">
    <property type="entry name" value="Hypothetical protein ph0010, domain 1"/>
    <property type="match status" value="1"/>
</dbReference>
<evidence type="ECO:0000259" key="2">
    <source>
        <dbReference type="PROSITE" id="PS51112"/>
    </source>
</evidence>
<dbReference type="AlphaFoldDB" id="A0A0R3TTU1"/>
<reference evidence="5" key="1">
    <citation type="submission" date="2017-02" db="UniProtKB">
        <authorList>
            <consortium name="WormBaseParasite"/>
        </authorList>
    </citation>
    <scope>IDENTIFICATION</scope>
</reference>
<dbReference type="PANTHER" id="PTHR13016">
    <property type="entry name" value="AMMECR1 HOMOLOG"/>
    <property type="match status" value="1"/>
</dbReference>
<dbReference type="InterPro" id="IPR023473">
    <property type="entry name" value="AMMECR1"/>
</dbReference>
<feature type="compositionally biased region" description="Basic and acidic residues" evidence="1">
    <location>
        <begin position="18"/>
        <end position="27"/>
    </location>
</feature>
<dbReference type="InterPro" id="IPR027485">
    <property type="entry name" value="AMMECR1_N"/>
</dbReference>
<feature type="region of interest" description="Disordered" evidence="1">
    <location>
        <begin position="1"/>
        <end position="38"/>
    </location>
</feature>
<evidence type="ECO:0000256" key="1">
    <source>
        <dbReference type="SAM" id="MobiDB-lite"/>
    </source>
</evidence>
<sequence length="220" mass="25248">MSKHNFDQNSPSLGYKKQKLDKNNHLTDEEESDPTISNGLSHPIVRREMCLFCFDVLHSPLFVTWAISKDHRLRGCIGTFKAMNLHSGLREYALNSALRDSRFPPITLKEFPNLYCSVSLLIDFEDATDYKDWQIGIHGIRIEFVTERGSQRSATYLPEVAVEQGWNHEETIDSLLRKGGYRGTITESVRSSVHLTRYKSDKIQIHASEYFAEQSNGYCV</sequence>
<dbReference type="EMBL" id="UZAE01013395">
    <property type="protein sequence ID" value="VDO09637.1"/>
    <property type="molecule type" value="Genomic_DNA"/>
</dbReference>
<dbReference type="FunFam" id="3.30.700.20:FF:000001">
    <property type="entry name" value="AMME syndrome candidate gene 1"/>
    <property type="match status" value="1"/>
</dbReference>
<dbReference type="Pfam" id="PF01871">
    <property type="entry name" value="AMMECR1"/>
    <property type="match status" value="1"/>
</dbReference>
<protein>
    <submittedName>
        <fullName evidence="5">AMMECR1 domain-containing protein</fullName>
    </submittedName>
</protein>
<reference evidence="3 4" key="2">
    <citation type="submission" date="2018-11" db="EMBL/GenBank/DDBJ databases">
        <authorList>
            <consortium name="Pathogen Informatics"/>
        </authorList>
    </citation>
    <scope>NUCLEOTIDE SEQUENCE [LARGE SCALE GENOMIC DNA]</scope>
</reference>
<keyword evidence="4" id="KW-1185">Reference proteome</keyword>
<evidence type="ECO:0000313" key="5">
    <source>
        <dbReference type="WBParaSite" id="HNAJ_0001114701-mRNA-1"/>
    </source>
</evidence>
<proteinExistence type="predicted"/>
<feature type="domain" description="AMMECR1" evidence="2">
    <location>
        <begin position="9"/>
        <end position="214"/>
    </location>
</feature>
<dbReference type="STRING" id="102285.A0A0R3TTU1"/>
<accession>A0A0R3TTU1</accession>
<dbReference type="SUPFAM" id="SSF143447">
    <property type="entry name" value="AMMECR1-like"/>
    <property type="match status" value="1"/>
</dbReference>
<evidence type="ECO:0000313" key="3">
    <source>
        <dbReference type="EMBL" id="VDO09637.1"/>
    </source>
</evidence>
<organism evidence="5">
    <name type="scientific">Rodentolepis nana</name>
    <name type="common">Dwarf tapeworm</name>
    <name type="synonym">Hymenolepis nana</name>
    <dbReference type="NCBI Taxonomy" id="102285"/>
    <lineage>
        <taxon>Eukaryota</taxon>
        <taxon>Metazoa</taxon>
        <taxon>Spiralia</taxon>
        <taxon>Lophotrochozoa</taxon>
        <taxon>Platyhelminthes</taxon>
        <taxon>Cestoda</taxon>
        <taxon>Eucestoda</taxon>
        <taxon>Cyclophyllidea</taxon>
        <taxon>Hymenolepididae</taxon>
        <taxon>Rodentolepis</taxon>
    </lineage>
</organism>
<dbReference type="Proteomes" id="UP000278807">
    <property type="component" value="Unassembled WGS sequence"/>
</dbReference>
<evidence type="ECO:0000313" key="4">
    <source>
        <dbReference type="Proteomes" id="UP000278807"/>
    </source>
</evidence>
<dbReference type="WBParaSite" id="HNAJ_0001114701-mRNA-1">
    <property type="protein sequence ID" value="HNAJ_0001114701-mRNA-1"/>
    <property type="gene ID" value="HNAJ_0001114701"/>
</dbReference>
<dbReference type="OrthoDB" id="24630at2759"/>
<dbReference type="PROSITE" id="PS51112">
    <property type="entry name" value="AMMECR1"/>
    <property type="match status" value="1"/>
</dbReference>
<gene>
    <name evidence="3" type="ORF">HNAJ_LOCUS11137</name>
</gene>
<name>A0A0R3TTU1_RODNA</name>
<dbReference type="NCBIfam" id="TIGR00296">
    <property type="entry name" value="TIGR00296 family protein"/>
    <property type="match status" value="1"/>
</dbReference>
<dbReference type="InterPro" id="IPR036071">
    <property type="entry name" value="AMMECR1_dom_sf"/>
</dbReference>
<dbReference type="InterPro" id="IPR002733">
    <property type="entry name" value="AMMECR1_domain"/>
</dbReference>